<evidence type="ECO:0000256" key="1">
    <source>
        <dbReference type="ARBA" id="ARBA00001947"/>
    </source>
</evidence>
<dbReference type="PANTHER" id="PTHR42940">
    <property type="entry name" value="ALCOHOL DEHYDROGENASE 1-RELATED"/>
    <property type="match status" value="1"/>
</dbReference>
<dbReference type="SMART" id="SM00829">
    <property type="entry name" value="PKS_ER"/>
    <property type="match status" value="1"/>
</dbReference>
<dbReference type="GO" id="GO:0005737">
    <property type="term" value="C:cytoplasm"/>
    <property type="evidence" value="ECO:0007669"/>
    <property type="project" value="TreeGrafter"/>
</dbReference>
<proteinExistence type="inferred from homology"/>
<sequence length="345" mass="37286">MKALFLESPGQYPRFDVKEIPLPRIESDEILIKVQACGFCYHDRLIISGQLKRGVTFPLVLGHEISGLVVKRGCHVKDLTPGDRVVCLPTDACGLCENCGKNKTNQCNKGIALGHNAQGGLAEFVKVRAFSAIKIPDNIGWDQAAILACPIGVGLEALSLVKAPKTKQIAVITGAGGGLGIHLVQLAKMKGFRVIAITSDDRKEPIILEMGADQVVVNEEIGFSEIINAITSDEGADLILDTVGSPLWPQTFRSLSKRGLLITLGEVTGEEIRLNLAELIFRGATITGHVGVSKNSVVESVHLVHEKRINPVVWKTFPMENILDASKSLGNQNQLGRIVLTPNWI</sequence>
<reference evidence="7" key="1">
    <citation type="submission" date="2018-05" db="EMBL/GenBank/DDBJ databases">
        <authorList>
            <person name="Lanie J.A."/>
            <person name="Ng W.-L."/>
            <person name="Kazmierczak K.M."/>
            <person name="Andrzejewski T.M."/>
            <person name="Davidsen T.M."/>
            <person name="Wayne K.J."/>
            <person name="Tettelin H."/>
            <person name="Glass J.I."/>
            <person name="Rusch D."/>
            <person name="Podicherti R."/>
            <person name="Tsui H.-C.T."/>
            <person name="Winkler M.E."/>
        </authorList>
    </citation>
    <scope>NUCLEOTIDE SEQUENCE</scope>
</reference>
<evidence type="ECO:0000313" key="7">
    <source>
        <dbReference type="EMBL" id="SVA85395.1"/>
    </source>
</evidence>
<dbReference type="SUPFAM" id="SSF50129">
    <property type="entry name" value="GroES-like"/>
    <property type="match status" value="1"/>
</dbReference>
<accession>A0A381Z7Y7</accession>
<dbReference type="InterPro" id="IPR013154">
    <property type="entry name" value="ADH-like_N"/>
</dbReference>
<keyword evidence="4" id="KW-0862">Zinc</keyword>
<dbReference type="PANTHER" id="PTHR42940:SF8">
    <property type="entry name" value="VACUOLAR PROTEIN SORTING-ASSOCIATED PROTEIN 11"/>
    <property type="match status" value="1"/>
</dbReference>
<keyword evidence="3" id="KW-0479">Metal-binding</keyword>
<dbReference type="InterPro" id="IPR011032">
    <property type="entry name" value="GroES-like_sf"/>
</dbReference>
<dbReference type="Pfam" id="PF08240">
    <property type="entry name" value="ADH_N"/>
    <property type="match status" value="1"/>
</dbReference>
<dbReference type="InterPro" id="IPR036291">
    <property type="entry name" value="NAD(P)-bd_dom_sf"/>
</dbReference>
<dbReference type="PROSITE" id="PS00059">
    <property type="entry name" value="ADH_ZINC"/>
    <property type="match status" value="1"/>
</dbReference>
<dbReference type="EMBL" id="UINC01020306">
    <property type="protein sequence ID" value="SVA85395.1"/>
    <property type="molecule type" value="Genomic_DNA"/>
</dbReference>
<keyword evidence="5" id="KW-0560">Oxidoreductase</keyword>
<dbReference type="InterPro" id="IPR013149">
    <property type="entry name" value="ADH-like_C"/>
</dbReference>
<evidence type="ECO:0000256" key="2">
    <source>
        <dbReference type="ARBA" id="ARBA00008072"/>
    </source>
</evidence>
<dbReference type="Gene3D" id="3.90.180.10">
    <property type="entry name" value="Medium-chain alcohol dehydrogenases, catalytic domain"/>
    <property type="match status" value="1"/>
</dbReference>
<dbReference type="Pfam" id="PF00107">
    <property type="entry name" value="ADH_zinc_N"/>
    <property type="match status" value="1"/>
</dbReference>
<dbReference type="GO" id="GO:0004022">
    <property type="term" value="F:alcohol dehydrogenase (NAD+) activity"/>
    <property type="evidence" value="ECO:0007669"/>
    <property type="project" value="TreeGrafter"/>
</dbReference>
<evidence type="ECO:0000256" key="5">
    <source>
        <dbReference type="ARBA" id="ARBA00023002"/>
    </source>
</evidence>
<dbReference type="SUPFAM" id="SSF51735">
    <property type="entry name" value="NAD(P)-binding Rossmann-fold domains"/>
    <property type="match status" value="1"/>
</dbReference>
<dbReference type="GO" id="GO:0008270">
    <property type="term" value="F:zinc ion binding"/>
    <property type="evidence" value="ECO:0007669"/>
    <property type="project" value="InterPro"/>
</dbReference>
<gene>
    <name evidence="7" type="ORF">METZ01_LOCUS138249</name>
</gene>
<dbReference type="AlphaFoldDB" id="A0A381Z7Y7"/>
<feature type="domain" description="Enoyl reductase (ER)" evidence="6">
    <location>
        <begin position="10"/>
        <end position="340"/>
    </location>
</feature>
<organism evidence="7">
    <name type="scientific">marine metagenome</name>
    <dbReference type="NCBI Taxonomy" id="408172"/>
    <lineage>
        <taxon>unclassified sequences</taxon>
        <taxon>metagenomes</taxon>
        <taxon>ecological metagenomes</taxon>
    </lineage>
</organism>
<comment type="cofactor">
    <cofactor evidence="1">
        <name>Zn(2+)</name>
        <dbReference type="ChEBI" id="CHEBI:29105"/>
    </cofactor>
</comment>
<evidence type="ECO:0000256" key="3">
    <source>
        <dbReference type="ARBA" id="ARBA00022723"/>
    </source>
</evidence>
<name>A0A381Z7Y7_9ZZZZ</name>
<comment type="similarity">
    <text evidence="2">Belongs to the zinc-containing alcohol dehydrogenase family.</text>
</comment>
<dbReference type="InterPro" id="IPR020843">
    <property type="entry name" value="ER"/>
</dbReference>
<dbReference type="InterPro" id="IPR002328">
    <property type="entry name" value="ADH_Zn_CS"/>
</dbReference>
<protein>
    <recommendedName>
        <fullName evidence="6">Enoyl reductase (ER) domain-containing protein</fullName>
    </recommendedName>
</protein>
<evidence type="ECO:0000259" key="6">
    <source>
        <dbReference type="SMART" id="SM00829"/>
    </source>
</evidence>
<evidence type="ECO:0000256" key="4">
    <source>
        <dbReference type="ARBA" id="ARBA00022833"/>
    </source>
</evidence>